<evidence type="ECO:0008006" key="16">
    <source>
        <dbReference type="Google" id="ProtNLM"/>
    </source>
</evidence>
<evidence type="ECO:0000256" key="10">
    <source>
        <dbReference type="ARBA" id="ARBA00023049"/>
    </source>
</evidence>
<evidence type="ECO:0000256" key="11">
    <source>
        <dbReference type="ARBA" id="ARBA00023136"/>
    </source>
</evidence>
<organism evidence="14 15">
    <name type="scientific">Brumimicrobium oceani</name>
    <dbReference type="NCBI Taxonomy" id="2100725"/>
    <lineage>
        <taxon>Bacteria</taxon>
        <taxon>Pseudomonadati</taxon>
        <taxon>Bacteroidota</taxon>
        <taxon>Flavobacteriia</taxon>
        <taxon>Flavobacteriales</taxon>
        <taxon>Crocinitomicaceae</taxon>
        <taxon>Brumimicrobium</taxon>
    </lineage>
</organism>
<keyword evidence="6" id="KW-0479">Metal-binding</keyword>
<dbReference type="GO" id="GO:0030178">
    <property type="term" value="P:negative regulation of Wnt signaling pathway"/>
    <property type="evidence" value="ECO:0007669"/>
    <property type="project" value="InterPro"/>
</dbReference>
<keyword evidence="12" id="KW-0325">Glycoprotein</keyword>
<dbReference type="InterPro" id="IPR002816">
    <property type="entry name" value="TraB/PrgY/GumN_fam"/>
</dbReference>
<sequence length="1087" mass="125352">MRKSLIFFIALLSFHSLAQQKDIDRSNYQLFWEITRGDSEAKAYLFGTYHSNDSDVFDFPDELYPALLNAEAVILETDITDFMLEESTVVPDVGYEKSNLLQWVVPARATDKVTYTAYGSDEGRPQFIDMYFKQVADNCNKVFHPLETLEDQMKIGLLNEVDPNAQKNIKLISREELKQKYLEGNASDIHKYTRNSTLEYIDLYKDLIVDRNIKMTAGIDTLIHQHKSSFIAVGASHLLGPQGIVPLLRQKGYTLKVVKSEFSKNKSQAEIDLQQCNQYNYKDERYAVSLKFGGKPALKELGNADRLIRYQELGQGNTYSLSIYNYGVEVNLTKHLKDYFSNPNLTITHFDSLLIGNIKAYQGLLKSDEGNDKWVRIIKKGNVLYNLSAEGGYRFMNSNRHLSFFNGFQFLNRKTDESLSENVMSTSKTMHLKFPKHYFSETRTLEYDHIWEAKWDNPNAREFLYAHESIMTDNSISYTNKEFGTYILSKYPADSVKIEEEKREIGKYHLKSYTAQLNGYTVYGKIRQVGNMIQFIEYIGNDKSRRALFLSSFDTLHAFPAVKEELSLSNADFETVSTTKNLQLDTVKNDEQNYRDIKVYSATDVETGISHHVLIKKFNSWAFSQKDIKTLLIDQLQWPLDGGAYEIDSVFTLNSSTPHLDFSLYYPDTENLFKGKATLVGKTIVIASLTYPKAAEVQYEDLAFLDSMKFTANNQNLISEMNIPMLKNEIMVNGGEAVENLIFDGHLNDSILKVMLDWSPQFWNSFDEQGALLSAVIVSYNWNLSDKTVINYWKESSHAQKELLTVSTLYTLQEAQDPEGYLSVIEEAKNKETAQIDLYRLLMTRNADTDFLSQVWPAYAELLEDSLSWNFSFMLPQLLETEFYQDYFTSEQFSNAVLKESQPPWAAFRYFEIMYEHGIPRVQFSRLLKKWGETKNDHKTGSIAAWKTIIGEKISRKEKRLIKKDAAVAISYSKVMAVSETPVFELLSYEEMIGYIAFDHYKDAYFDKDKSLSYIENRTITVKEEKVNFAIFKVVENDKTYFMAREIPKDKLLPSYGGFGSNTFFIYGSEEYQPKVIEEELVKKIEG</sequence>
<keyword evidence="7 13" id="KW-0732">Signal</keyword>
<protein>
    <recommendedName>
        <fullName evidence="16">TraB/GumN family protein</fullName>
    </recommendedName>
</protein>
<keyword evidence="5" id="KW-0812">Transmembrane</keyword>
<dbReference type="Pfam" id="PF01963">
    <property type="entry name" value="TraB_PrgY_gumN"/>
    <property type="match status" value="2"/>
</dbReference>
<evidence type="ECO:0000256" key="9">
    <source>
        <dbReference type="ARBA" id="ARBA00022989"/>
    </source>
</evidence>
<comment type="subcellular location">
    <subcellularLocation>
        <location evidence="3">Membrane</location>
        <topology evidence="3">Single-pass type I membrane protein</topology>
    </subcellularLocation>
</comment>
<evidence type="ECO:0000256" key="5">
    <source>
        <dbReference type="ARBA" id="ARBA00022692"/>
    </source>
</evidence>
<comment type="caution">
    <text evidence="14">The sequence shown here is derived from an EMBL/GenBank/DDBJ whole genome shotgun (WGS) entry which is preliminary data.</text>
</comment>
<dbReference type="InterPro" id="IPR040230">
    <property type="entry name" value="TIKI1/2-like"/>
</dbReference>
<dbReference type="OrthoDB" id="9798714at2"/>
<dbReference type="GO" id="GO:0006508">
    <property type="term" value="P:proteolysis"/>
    <property type="evidence" value="ECO:0007669"/>
    <property type="project" value="UniProtKB-KW"/>
</dbReference>
<reference evidence="14 15" key="1">
    <citation type="submission" date="2018-05" db="EMBL/GenBank/DDBJ databases">
        <title>Brumimicrobium oceani sp. nov., isolated from coastal sediment.</title>
        <authorList>
            <person name="Kou Y."/>
        </authorList>
    </citation>
    <scope>NUCLEOTIDE SEQUENCE [LARGE SCALE GENOMIC DNA]</scope>
    <source>
        <strain evidence="14 15">C305</strain>
    </source>
</reference>
<comment type="cofactor">
    <cofactor evidence="2">
        <name>Co(2+)</name>
        <dbReference type="ChEBI" id="CHEBI:48828"/>
    </cofactor>
</comment>
<keyword evidence="9" id="KW-1133">Transmembrane helix</keyword>
<comment type="cofactor">
    <cofactor evidence="1">
        <name>Mn(2+)</name>
        <dbReference type="ChEBI" id="CHEBI:29035"/>
    </cofactor>
</comment>
<evidence type="ECO:0000256" key="1">
    <source>
        <dbReference type="ARBA" id="ARBA00001936"/>
    </source>
</evidence>
<evidence type="ECO:0000313" key="14">
    <source>
        <dbReference type="EMBL" id="PWH82967.1"/>
    </source>
</evidence>
<evidence type="ECO:0000256" key="12">
    <source>
        <dbReference type="ARBA" id="ARBA00023180"/>
    </source>
</evidence>
<feature type="chain" id="PRO_5015576521" description="TraB/GumN family protein" evidence="13">
    <location>
        <begin position="19"/>
        <end position="1087"/>
    </location>
</feature>
<evidence type="ECO:0000256" key="8">
    <source>
        <dbReference type="ARBA" id="ARBA00022801"/>
    </source>
</evidence>
<reference evidence="14 15" key="2">
    <citation type="submission" date="2018-05" db="EMBL/GenBank/DDBJ databases">
        <authorList>
            <person name="Lanie J.A."/>
            <person name="Ng W.-L."/>
            <person name="Kazmierczak K.M."/>
            <person name="Andrzejewski T.M."/>
            <person name="Davidsen T.M."/>
            <person name="Wayne K.J."/>
            <person name="Tettelin H."/>
            <person name="Glass J.I."/>
            <person name="Rusch D."/>
            <person name="Podicherti R."/>
            <person name="Tsui H.-C.T."/>
            <person name="Winkler M.E."/>
        </authorList>
    </citation>
    <scope>NUCLEOTIDE SEQUENCE [LARGE SCALE GENOMIC DNA]</scope>
    <source>
        <strain evidence="14 15">C305</strain>
    </source>
</reference>
<dbReference type="AlphaFoldDB" id="A0A2U2X597"/>
<dbReference type="CDD" id="cd14789">
    <property type="entry name" value="Tiki"/>
    <property type="match status" value="1"/>
</dbReference>
<evidence type="ECO:0000256" key="6">
    <source>
        <dbReference type="ARBA" id="ARBA00022723"/>
    </source>
</evidence>
<evidence type="ECO:0000256" key="4">
    <source>
        <dbReference type="ARBA" id="ARBA00022670"/>
    </source>
</evidence>
<keyword evidence="8" id="KW-0378">Hydrolase</keyword>
<keyword evidence="10" id="KW-0482">Metalloprotease</keyword>
<evidence type="ECO:0000256" key="7">
    <source>
        <dbReference type="ARBA" id="ARBA00022729"/>
    </source>
</evidence>
<name>A0A2U2X597_9FLAO</name>
<keyword evidence="11" id="KW-0472">Membrane</keyword>
<dbReference type="EMBL" id="QFRJ01000013">
    <property type="protein sequence ID" value="PWH82967.1"/>
    <property type="molecule type" value="Genomic_DNA"/>
</dbReference>
<dbReference type="Proteomes" id="UP000245370">
    <property type="component" value="Unassembled WGS sequence"/>
</dbReference>
<dbReference type="PANTHER" id="PTHR31120:SF6">
    <property type="entry name" value="METALLOPROTEASE TIKI HOMOLOG"/>
    <property type="match status" value="1"/>
</dbReference>
<keyword evidence="15" id="KW-1185">Reference proteome</keyword>
<evidence type="ECO:0000256" key="13">
    <source>
        <dbReference type="SAM" id="SignalP"/>
    </source>
</evidence>
<keyword evidence="4" id="KW-0645">Protease</keyword>
<dbReference type="RefSeq" id="WP_109360407.1">
    <property type="nucleotide sequence ID" value="NZ_QFRJ01000013.1"/>
</dbReference>
<evidence type="ECO:0000313" key="15">
    <source>
        <dbReference type="Proteomes" id="UP000245370"/>
    </source>
</evidence>
<dbReference type="PANTHER" id="PTHR31120">
    <property type="entry name" value="METALLOPROTEASE TIKI"/>
    <property type="match status" value="1"/>
</dbReference>
<dbReference type="GO" id="GO:0016020">
    <property type="term" value="C:membrane"/>
    <property type="evidence" value="ECO:0007669"/>
    <property type="project" value="UniProtKB-SubCell"/>
</dbReference>
<feature type="signal peptide" evidence="13">
    <location>
        <begin position="1"/>
        <end position="18"/>
    </location>
</feature>
<proteinExistence type="predicted"/>
<evidence type="ECO:0000256" key="3">
    <source>
        <dbReference type="ARBA" id="ARBA00004479"/>
    </source>
</evidence>
<evidence type="ECO:0000256" key="2">
    <source>
        <dbReference type="ARBA" id="ARBA00001941"/>
    </source>
</evidence>
<dbReference type="GO" id="GO:0046872">
    <property type="term" value="F:metal ion binding"/>
    <property type="evidence" value="ECO:0007669"/>
    <property type="project" value="UniProtKB-KW"/>
</dbReference>
<accession>A0A2U2X597</accession>
<dbReference type="GO" id="GO:0004222">
    <property type="term" value="F:metalloendopeptidase activity"/>
    <property type="evidence" value="ECO:0007669"/>
    <property type="project" value="TreeGrafter"/>
</dbReference>
<gene>
    <name evidence="14" type="ORF">DIT68_13815</name>
</gene>